<protein>
    <submittedName>
        <fullName evidence="1">Uncharacterized protein</fullName>
    </submittedName>
</protein>
<proteinExistence type="predicted"/>
<feature type="non-terminal residue" evidence="1">
    <location>
        <position position="1"/>
    </location>
</feature>
<organism evidence="1 2">
    <name type="scientific">Hygrophoropsis aurantiaca</name>
    <dbReference type="NCBI Taxonomy" id="72124"/>
    <lineage>
        <taxon>Eukaryota</taxon>
        <taxon>Fungi</taxon>
        <taxon>Dikarya</taxon>
        <taxon>Basidiomycota</taxon>
        <taxon>Agaricomycotina</taxon>
        <taxon>Agaricomycetes</taxon>
        <taxon>Agaricomycetidae</taxon>
        <taxon>Boletales</taxon>
        <taxon>Coniophorineae</taxon>
        <taxon>Hygrophoropsidaceae</taxon>
        <taxon>Hygrophoropsis</taxon>
    </lineage>
</organism>
<gene>
    <name evidence="1" type="ORF">BJ138DRAFT_1159775</name>
</gene>
<sequence length="89" mass="10395">VEEEENRIEDELIENAKAAAAILLAGNQISQSLHVESRQPHRFYLCRPQLLPNPRVSTPWQVLYETTILLDKQQAMDRVSRFRIAFDYI</sequence>
<evidence type="ECO:0000313" key="1">
    <source>
        <dbReference type="EMBL" id="KAH7907609.1"/>
    </source>
</evidence>
<comment type="caution">
    <text evidence="1">The sequence shown here is derived from an EMBL/GenBank/DDBJ whole genome shotgun (WGS) entry which is preliminary data.</text>
</comment>
<name>A0ACB8A3K1_9AGAM</name>
<dbReference type="EMBL" id="MU267889">
    <property type="protein sequence ID" value="KAH7907609.1"/>
    <property type="molecule type" value="Genomic_DNA"/>
</dbReference>
<dbReference type="Proteomes" id="UP000790377">
    <property type="component" value="Unassembled WGS sequence"/>
</dbReference>
<evidence type="ECO:0000313" key="2">
    <source>
        <dbReference type="Proteomes" id="UP000790377"/>
    </source>
</evidence>
<keyword evidence="2" id="KW-1185">Reference proteome</keyword>
<reference evidence="1" key="1">
    <citation type="journal article" date="2021" name="New Phytol.">
        <title>Evolutionary innovations through gain and loss of genes in the ectomycorrhizal Boletales.</title>
        <authorList>
            <person name="Wu G."/>
            <person name="Miyauchi S."/>
            <person name="Morin E."/>
            <person name="Kuo A."/>
            <person name="Drula E."/>
            <person name="Varga T."/>
            <person name="Kohler A."/>
            <person name="Feng B."/>
            <person name="Cao Y."/>
            <person name="Lipzen A."/>
            <person name="Daum C."/>
            <person name="Hundley H."/>
            <person name="Pangilinan J."/>
            <person name="Johnson J."/>
            <person name="Barry K."/>
            <person name="LaButti K."/>
            <person name="Ng V."/>
            <person name="Ahrendt S."/>
            <person name="Min B."/>
            <person name="Choi I.G."/>
            <person name="Park H."/>
            <person name="Plett J.M."/>
            <person name="Magnuson J."/>
            <person name="Spatafora J.W."/>
            <person name="Nagy L.G."/>
            <person name="Henrissat B."/>
            <person name="Grigoriev I.V."/>
            <person name="Yang Z.L."/>
            <person name="Xu J."/>
            <person name="Martin F.M."/>
        </authorList>
    </citation>
    <scope>NUCLEOTIDE SEQUENCE</scope>
    <source>
        <strain evidence="1">ATCC 28755</strain>
    </source>
</reference>
<accession>A0ACB8A3K1</accession>